<gene>
    <name evidence="13" type="primary">KLRD1</name>
</gene>
<dbReference type="GO" id="GO:0016020">
    <property type="term" value="C:membrane"/>
    <property type="evidence" value="ECO:0007669"/>
    <property type="project" value="UniProtKB-SubCell"/>
</dbReference>
<dbReference type="GO" id="GO:0002223">
    <property type="term" value="P:stimulatory C-type lectin receptor signaling pathway"/>
    <property type="evidence" value="ECO:0007669"/>
    <property type="project" value="TreeGrafter"/>
</dbReference>
<dbReference type="GO" id="GO:0030246">
    <property type="term" value="F:carbohydrate binding"/>
    <property type="evidence" value="ECO:0007669"/>
    <property type="project" value="UniProtKB-KW"/>
</dbReference>
<dbReference type="Proteomes" id="UP000248481">
    <property type="component" value="Chromosome 5"/>
</dbReference>
<name>A0A2Y9H3C9_NEOSC</name>
<keyword evidence="4" id="KW-0735">Signal-anchor</keyword>
<dbReference type="InterPro" id="IPR016187">
    <property type="entry name" value="CTDL_fold"/>
</dbReference>
<evidence type="ECO:0000256" key="5">
    <source>
        <dbReference type="ARBA" id="ARBA00022989"/>
    </source>
</evidence>
<dbReference type="InterPro" id="IPR050919">
    <property type="entry name" value="NKG2/CD94_NK_receptors"/>
</dbReference>
<evidence type="ECO:0000256" key="8">
    <source>
        <dbReference type="ARBA" id="ARBA00041193"/>
    </source>
</evidence>
<evidence type="ECO:0000256" key="2">
    <source>
        <dbReference type="ARBA" id="ARBA00022692"/>
    </source>
</evidence>
<dbReference type="AlphaFoldDB" id="A0A2Y9H3C9"/>
<dbReference type="InterPro" id="IPR016186">
    <property type="entry name" value="C-type_lectin-like/link_sf"/>
</dbReference>
<dbReference type="GO" id="GO:0045954">
    <property type="term" value="P:positive regulation of natural killer cell mediated cytotoxicity"/>
    <property type="evidence" value="ECO:0007669"/>
    <property type="project" value="TreeGrafter"/>
</dbReference>
<dbReference type="InterPro" id="IPR001304">
    <property type="entry name" value="C-type_lectin-like"/>
</dbReference>
<dbReference type="CTD" id="3824"/>
<evidence type="ECO:0000256" key="4">
    <source>
        <dbReference type="ARBA" id="ARBA00022968"/>
    </source>
</evidence>
<keyword evidence="2 10" id="KW-0812">Transmembrane</keyword>
<accession>A0A2Y9H3C9</accession>
<dbReference type="Pfam" id="PF00059">
    <property type="entry name" value="Lectin_C"/>
    <property type="match status" value="1"/>
</dbReference>
<dbReference type="RefSeq" id="XP_021546117.1">
    <property type="nucleotide sequence ID" value="XM_021690442.1"/>
</dbReference>
<dbReference type="KEGG" id="nsu:110580779"/>
<dbReference type="PANTHER" id="PTHR22800">
    <property type="entry name" value="C-TYPE LECTIN PROTEINS"/>
    <property type="match status" value="1"/>
</dbReference>
<organism evidence="12 13">
    <name type="scientific">Neomonachus schauinslandi</name>
    <name type="common">Hawaiian monk seal</name>
    <name type="synonym">Monachus schauinslandi</name>
    <dbReference type="NCBI Taxonomy" id="29088"/>
    <lineage>
        <taxon>Eukaryota</taxon>
        <taxon>Metazoa</taxon>
        <taxon>Chordata</taxon>
        <taxon>Craniata</taxon>
        <taxon>Vertebrata</taxon>
        <taxon>Euteleostomi</taxon>
        <taxon>Mammalia</taxon>
        <taxon>Eutheria</taxon>
        <taxon>Laurasiatheria</taxon>
        <taxon>Carnivora</taxon>
        <taxon>Caniformia</taxon>
        <taxon>Pinnipedia</taxon>
        <taxon>Phocidae</taxon>
        <taxon>Monachinae</taxon>
        <taxon>Monachini</taxon>
        <taxon>Neomonachus</taxon>
    </lineage>
</organism>
<dbReference type="FunCoup" id="A0A2Y9H3C9">
    <property type="interactions" value="12"/>
</dbReference>
<feature type="domain" description="C-type lectin" evidence="11">
    <location>
        <begin position="137"/>
        <end position="244"/>
    </location>
</feature>
<dbReference type="SMART" id="SM00034">
    <property type="entry name" value="CLECT"/>
    <property type="match status" value="1"/>
</dbReference>
<dbReference type="CDD" id="cd03593">
    <property type="entry name" value="CLECT_NK_receptors_like"/>
    <property type="match status" value="1"/>
</dbReference>
<evidence type="ECO:0000256" key="1">
    <source>
        <dbReference type="ARBA" id="ARBA00004606"/>
    </source>
</evidence>
<keyword evidence="5 10" id="KW-1133">Transmembrane helix</keyword>
<dbReference type="InterPro" id="IPR033992">
    <property type="entry name" value="NKR-like_CTLD"/>
</dbReference>
<sequence length="248" mass="28135">MLKTGPEEIEINNQQDTLDMKSENLKTHQQLTADKLFPSTWGPTSHSCSQQGLCDSYMRSYTLPKSPAMGLTSQTTPWNLISGILGVICLFLMATMGILLKDLYPKHSIQPTLSPDAITELQKGSNCCSCPKGWIAYHCNCYFFSGELKTWKESRDFCGSQNSSLVQIENGDKLHFMSSSKYFYWIGLSYHKKCDAWLWEDGSSVSQDLLPLVQKLSPEKCVMYNARQSVLDESCDDKYRFICKQKVI</sequence>
<dbReference type="InParanoid" id="A0A2Y9H3C9"/>
<dbReference type="SUPFAM" id="SSF56436">
    <property type="entry name" value="C-type lectin-like"/>
    <property type="match status" value="1"/>
</dbReference>
<evidence type="ECO:0000313" key="12">
    <source>
        <dbReference type="Proteomes" id="UP000248481"/>
    </source>
</evidence>
<dbReference type="PROSITE" id="PS50041">
    <property type="entry name" value="C_TYPE_LECTIN_2"/>
    <property type="match status" value="1"/>
</dbReference>
<proteinExistence type="predicted"/>
<dbReference type="STRING" id="29088.A0A2Y9H3C9"/>
<dbReference type="GeneID" id="110580779"/>
<protein>
    <recommendedName>
        <fullName evidence="8">Natural killer cells antigen CD94</fullName>
    </recommendedName>
    <alternativeName>
        <fullName evidence="9">Killer cell lectin-like receptor subfamily D member 1</fullName>
    </alternativeName>
</protein>
<evidence type="ECO:0000256" key="9">
    <source>
        <dbReference type="ARBA" id="ARBA00041489"/>
    </source>
</evidence>
<reference evidence="13" key="1">
    <citation type="submission" date="2025-08" db="UniProtKB">
        <authorList>
            <consortium name="RefSeq"/>
        </authorList>
    </citation>
    <scope>IDENTIFICATION</scope>
    <source>
        <tissue evidence="13">Blood</tissue>
    </source>
</reference>
<evidence type="ECO:0000256" key="10">
    <source>
        <dbReference type="SAM" id="Phobius"/>
    </source>
</evidence>
<evidence type="ECO:0000313" key="13">
    <source>
        <dbReference type="RefSeq" id="XP_021546117.1"/>
    </source>
</evidence>
<dbReference type="PANTHER" id="PTHR22800:SF252">
    <property type="entry name" value="NATURAL KILLER CELLS ANTIGEN CD94"/>
    <property type="match status" value="1"/>
</dbReference>
<keyword evidence="12" id="KW-1185">Reference proteome</keyword>
<keyword evidence="7" id="KW-0325">Glycoprotein</keyword>
<feature type="transmembrane region" description="Helical" evidence="10">
    <location>
        <begin position="78"/>
        <end position="100"/>
    </location>
</feature>
<evidence type="ECO:0000259" key="11">
    <source>
        <dbReference type="PROSITE" id="PS50041"/>
    </source>
</evidence>
<evidence type="ECO:0000256" key="6">
    <source>
        <dbReference type="ARBA" id="ARBA00023136"/>
    </source>
</evidence>
<evidence type="ECO:0000256" key="7">
    <source>
        <dbReference type="ARBA" id="ARBA00023180"/>
    </source>
</evidence>
<evidence type="ECO:0000256" key="3">
    <source>
        <dbReference type="ARBA" id="ARBA00022734"/>
    </source>
</evidence>
<dbReference type="Gene3D" id="3.10.100.10">
    <property type="entry name" value="Mannose-Binding Protein A, subunit A"/>
    <property type="match status" value="1"/>
</dbReference>
<comment type="subcellular location">
    <subcellularLocation>
        <location evidence="1">Membrane</location>
        <topology evidence="1">Single-pass type II membrane protein</topology>
    </subcellularLocation>
</comment>
<keyword evidence="6 10" id="KW-0472">Membrane</keyword>
<keyword evidence="3" id="KW-0430">Lectin</keyword>